<dbReference type="AlphaFoldDB" id="A0AAN6XHP7"/>
<dbReference type="Pfam" id="PF06722">
    <property type="entry name" value="EryCIII-like_C"/>
    <property type="match status" value="1"/>
</dbReference>
<feature type="compositionally biased region" description="Basic and acidic residues" evidence="2">
    <location>
        <begin position="84"/>
        <end position="102"/>
    </location>
</feature>
<dbReference type="SUPFAM" id="SSF53756">
    <property type="entry name" value="UDP-Glycosyltransferase/glycogen phosphorylase"/>
    <property type="match status" value="1"/>
</dbReference>
<feature type="compositionally biased region" description="Polar residues" evidence="2">
    <location>
        <begin position="106"/>
        <end position="122"/>
    </location>
</feature>
<feature type="compositionally biased region" description="Polar residues" evidence="2">
    <location>
        <begin position="1190"/>
        <end position="1205"/>
    </location>
</feature>
<feature type="region of interest" description="Disordered" evidence="2">
    <location>
        <begin position="841"/>
        <end position="910"/>
    </location>
</feature>
<feature type="domain" description="Erythromycin biosynthesis protein CIII-like C-terminal" evidence="4">
    <location>
        <begin position="624"/>
        <end position="725"/>
    </location>
</feature>
<gene>
    <name evidence="5" type="ORF">QBC40DRAFT_70891</name>
</gene>
<dbReference type="InterPro" id="IPR010610">
    <property type="entry name" value="EryCIII-like_C"/>
</dbReference>
<name>A0AAN6XHP7_9PEZI</name>
<dbReference type="GO" id="GO:0005975">
    <property type="term" value="P:carbohydrate metabolic process"/>
    <property type="evidence" value="ECO:0007669"/>
    <property type="project" value="InterPro"/>
</dbReference>
<dbReference type="Pfam" id="PF03033">
    <property type="entry name" value="Glyco_transf_28"/>
    <property type="match status" value="1"/>
</dbReference>
<keyword evidence="6" id="KW-1185">Reference proteome</keyword>
<feature type="compositionally biased region" description="Basic and acidic residues" evidence="2">
    <location>
        <begin position="850"/>
        <end position="868"/>
    </location>
</feature>
<organism evidence="5 6">
    <name type="scientific">Triangularia verruculosa</name>
    <dbReference type="NCBI Taxonomy" id="2587418"/>
    <lineage>
        <taxon>Eukaryota</taxon>
        <taxon>Fungi</taxon>
        <taxon>Dikarya</taxon>
        <taxon>Ascomycota</taxon>
        <taxon>Pezizomycotina</taxon>
        <taxon>Sordariomycetes</taxon>
        <taxon>Sordariomycetidae</taxon>
        <taxon>Sordariales</taxon>
        <taxon>Podosporaceae</taxon>
        <taxon>Triangularia</taxon>
    </lineage>
</organism>
<dbReference type="FunFam" id="3.40.50.2000:FF:000100">
    <property type="entry name" value="Glycosyltransferase family 1 protein"/>
    <property type="match status" value="1"/>
</dbReference>
<keyword evidence="1" id="KW-0808">Transferase</keyword>
<evidence type="ECO:0000313" key="6">
    <source>
        <dbReference type="Proteomes" id="UP001303160"/>
    </source>
</evidence>
<evidence type="ECO:0000256" key="2">
    <source>
        <dbReference type="SAM" id="MobiDB-lite"/>
    </source>
</evidence>
<feature type="domain" description="Glycosyltransferase family 28 N-terminal" evidence="3">
    <location>
        <begin position="291"/>
        <end position="452"/>
    </location>
</feature>
<dbReference type="InterPro" id="IPR002213">
    <property type="entry name" value="UDP_glucos_trans"/>
</dbReference>
<reference evidence="5" key="2">
    <citation type="submission" date="2023-05" db="EMBL/GenBank/DDBJ databases">
        <authorList>
            <consortium name="Lawrence Berkeley National Laboratory"/>
            <person name="Steindorff A."/>
            <person name="Hensen N."/>
            <person name="Bonometti L."/>
            <person name="Westerberg I."/>
            <person name="Brannstrom I.O."/>
            <person name="Guillou S."/>
            <person name="Cros-Aarteil S."/>
            <person name="Calhoun S."/>
            <person name="Haridas S."/>
            <person name="Kuo A."/>
            <person name="Mondo S."/>
            <person name="Pangilinan J."/>
            <person name="Riley R."/>
            <person name="Labutti K."/>
            <person name="Andreopoulos B."/>
            <person name="Lipzen A."/>
            <person name="Chen C."/>
            <person name="Yanf M."/>
            <person name="Daum C."/>
            <person name="Ng V."/>
            <person name="Clum A."/>
            <person name="Ohm R."/>
            <person name="Martin F."/>
            <person name="Silar P."/>
            <person name="Natvig D."/>
            <person name="Lalanne C."/>
            <person name="Gautier V."/>
            <person name="Ament-Velasquez S.L."/>
            <person name="Kruys A."/>
            <person name="Hutchinson M.I."/>
            <person name="Powell A.J."/>
            <person name="Barry K."/>
            <person name="Miller A.N."/>
            <person name="Grigoriev I.V."/>
            <person name="Debuchy R."/>
            <person name="Gladieux P."/>
            <person name="Thoren M.H."/>
            <person name="Johannesson H."/>
        </authorList>
    </citation>
    <scope>NUCLEOTIDE SEQUENCE</scope>
    <source>
        <strain evidence="5">CBS 315.58</strain>
    </source>
</reference>
<feature type="region of interest" description="Disordered" evidence="2">
    <location>
        <begin position="1145"/>
        <end position="1233"/>
    </location>
</feature>
<evidence type="ECO:0000256" key="1">
    <source>
        <dbReference type="ARBA" id="ARBA00022679"/>
    </source>
</evidence>
<dbReference type="InterPro" id="IPR004276">
    <property type="entry name" value="GlycoTrans_28_N"/>
</dbReference>
<dbReference type="Gene3D" id="3.40.50.2000">
    <property type="entry name" value="Glycogen Phosphorylase B"/>
    <property type="match status" value="2"/>
</dbReference>
<protein>
    <submittedName>
        <fullName evidence="5">Family 1 putative glycosyltransferase</fullName>
    </submittedName>
</protein>
<accession>A0AAN6XHP7</accession>
<evidence type="ECO:0000313" key="5">
    <source>
        <dbReference type="EMBL" id="KAK4200471.1"/>
    </source>
</evidence>
<comment type="caution">
    <text evidence="5">The sequence shown here is derived from an EMBL/GenBank/DDBJ whole genome shotgun (WGS) entry which is preliminary data.</text>
</comment>
<reference evidence="5" key="1">
    <citation type="journal article" date="2023" name="Mol. Phylogenet. Evol.">
        <title>Genome-scale phylogeny and comparative genomics of the fungal order Sordariales.</title>
        <authorList>
            <person name="Hensen N."/>
            <person name="Bonometti L."/>
            <person name="Westerberg I."/>
            <person name="Brannstrom I.O."/>
            <person name="Guillou S."/>
            <person name="Cros-Aarteil S."/>
            <person name="Calhoun S."/>
            <person name="Haridas S."/>
            <person name="Kuo A."/>
            <person name="Mondo S."/>
            <person name="Pangilinan J."/>
            <person name="Riley R."/>
            <person name="LaButti K."/>
            <person name="Andreopoulos B."/>
            <person name="Lipzen A."/>
            <person name="Chen C."/>
            <person name="Yan M."/>
            <person name="Daum C."/>
            <person name="Ng V."/>
            <person name="Clum A."/>
            <person name="Steindorff A."/>
            <person name="Ohm R.A."/>
            <person name="Martin F."/>
            <person name="Silar P."/>
            <person name="Natvig D.O."/>
            <person name="Lalanne C."/>
            <person name="Gautier V."/>
            <person name="Ament-Velasquez S.L."/>
            <person name="Kruys A."/>
            <person name="Hutchinson M.I."/>
            <person name="Powell A.J."/>
            <person name="Barry K."/>
            <person name="Miller A.N."/>
            <person name="Grigoriev I.V."/>
            <person name="Debuchy R."/>
            <person name="Gladieux P."/>
            <person name="Hiltunen Thoren M."/>
            <person name="Johannesson H."/>
        </authorList>
    </citation>
    <scope>NUCLEOTIDE SEQUENCE</scope>
    <source>
        <strain evidence="5">CBS 315.58</strain>
    </source>
</reference>
<evidence type="ECO:0000259" key="3">
    <source>
        <dbReference type="Pfam" id="PF03033"/>
    </source>
</evidence>
<evidence type="ECO:0000259" key="4">
    <source>
        <dbReference type="Pfam" id="PF06722"/>
    </source>
</evidence>
<feature type="region of interest" description="Disordered" evidence="2">
    <location>
        <begin position="1"/>
        <end position="219"/>
    </location>
</feature>
<dbReference type="PANTHER" id="PTHR48050">
    <property type="entry name" value="STEROL 3-BETA-GLUCOSYLTRANSFERASE"/>
    <property type="match status" value="1"/>
</dbReference>
<feature type="compositionally biased region" description="Polar residues" evidence="2">
    <location>
        <begin position="10"/>
        <end position="24"/>
    </location>
</feature>
<dbReference type="InterPro" id="IPR050426">
    <property type="entry name" value="Glycosyltransferase_28"/>
</dbReference>
<dbReference type="GO" id="GO:0016906">
    <property type="term" value="F:sterol 3-beta-glucosyltransferase activity"/>
    <property type="evidence" value="ECO:0007669"/>
    <property type="project" value="UniProtKB-ARBA"/>
</dbReference>
<dbReference type="EMBL" id="MU863919">
    <property type="protein sequence ID" value="KAK4200471.1"/>
    <property type="molecule type" value="Genomic_DNA"/>
</dbReference>
<dbReference type="PANTHER" id="PTHR48050:SF5">
    <property type="entry name" value="UDP-GLUCOSE,STEROL TRANSFERASE"/>
    <property type="match status" value="1"/>
</dbReference>
<dbReference type="Proteomes" id="UP001303160">
    <property type="component" value="Unassembled WGS sequence"/>
</dbReference>
<sequence>MAGDPDTPSPEGQPTTPQQESQAIDDNLRLVTEVQDGQKVTVVRDTEDRIVYPTYVPPATRSPVSGRSPSSSPPSPKTTMAETNQDHAKQEEVQSTKGKQQEDDSNTQQVQTEQSERTTSPRPQARNWATEFPQPDRVFTAPPPPRRAGTNLSAVPPGMEYSSSDSSSDDEDYRAPSPKKHRRKKKSKKQTEDDEDRFRKFKIGSPNYRTRGKVSKRDGRLSISLKDTSNTGYLAKALGTAAKRMVPLKPPPGGSDSESSKSVAHFKGVPAQKRTPSAIDIKSLKPPKLNIAIMVIGSRGDAQPFLKIGKILKEKYGHRVRIATHPAFRDFVEQDSGLEFFSVGGDPSELMSFMVKNPGMIPTLSSVKAGDIQKRRAAMAEMFQGFWRACINATDDEHDVRNIKMMGKRDPFVADAIIANPPSFAHIHCAEALGIPLHLMFTFPYTPTQAFPHPLASIKKSNVDAGYTNFISYPLVEMMVWQGLGDLVNEFRVGTLGLDPVSTLWAPGATFRLHVPFTYLWSPGLVPKPADWGEEVDVAGFVFLDLASSFKPPEDLVKFLEKSDQGKGEGEERDEKPVIYIGFGSIVVDDANRFTEMIFEAVEMAGVRALVSKGWGGLGGDKLDVPEDVYMLDNTPHDWLFPRVKACVIHGGAGTTAIALKCGKPTMIVPFFGDQHFWGSMLGNAGAGPEAVPYKNLTAEKLAEGIKYCLTDEAREAAEKIAKDIEREGDGAENACDAFHKGLLIHREVKGGGRSSMRCSILPDQVAVWQMKETGLRLSPMAAEMLVERGLVSWKKLRLLRHNEWNDFEGPGEPLTGVAGSVMGTVGNIFGGIGGVPYRVAKSAKKRKDREKGKDKKKDKKSRGEGDKSQQNGNDEENGEEVPQVETATTHAIDDRRSDSSSLHSNPAEEVAHHVGRGALKSASAIAKAPVDLSLALAQGFHNAPRLYGDDTVRRPIRVTGIKSGLKAARNEFAYGIYDGVTGVVRLPYRGAKEAGVGGFVRGVGMGLTGFVLKDLAAIIGPVGYTLKGVVKQVERGKQPIKYIRRARIVQGERDTEALSEEEKMKLGREAVKGWSIMWRLWAEMVRQEKKKRGRSIKAKLGGKARRHRKRKEWDVVFESVEVAERALEALRKGEDMDEVLERVEKERGSGHSPVTVTDGQPKMLEDGGVPKTTDGKDFGAANKEADADTMSTQVPSPLGTNDVGSGSGENGTVKVKDEEKKEEEEEENPFSVATPAIAKNLEENRMTMEAIEVKA</sequence>
<dbReference type="CDD" id="cd03784">
    <property type="entry name" value="GT1_Gtf-like"/>
    <property type="match status" value="1"/>
</dbReference>
<proteinExistence type="predicted"/>
<feature type="compositionally biased region" description="Basic residues" evidence="2">
    <location>
        <begin position="177"/>
        <end position="188"/>
    </location>
</feature>
<dbReference type="FunFam" id="3.40.50.2000:FF:000009">
    <property type="entry name" value="Sterol 3-beta-glucosyltransferase UGT80A2"/>
    <property type="match status" value="1"/>
</dbReference>